<protein>
    <submittedName>
        <fullName evidence="1">Uncharacterized protein</fullName>
    </submittedName>
</protein>
<name>A0ABU6WCU8_9FABA</name>
<dbReference type="EMBL" id="JASCZI010181372">
    <property type="protein sequence ID" value="MED6182666.1"/>
    <property type="molecule type" value="Genomic_DNA"/>
</dbReference>
<reference evidence="1 2" key="1">
    <citation type="journal article" date="2023" name="Plants (Basel)">
        <title>Bridging the Gap: Combining Genomics and Transcriptomics Approaches to Understand Stylosanthes scabra, an Orphan Legume from the Brazilian Caatinga.</title>
        <authorList>
            <person name="Ferreira-Neto J.R.C."/>
            <person name="da Silva M.D."/>
            <person name="Binneck E."/>
            <person name="de Melo N.F."/>
            <person name="da Silva R.H."/>
            <person name="de Melo A.L.T.M."/>
            <person name="Pandolfi V."/>
            <person name="Bustamante F.O."/>
            <person name="Brasileiro-Vidal A.C."/>
            <person name="Benko-Iseppon A.M."/>
        </authorList>
    </citation>
    <scope>NUCLEOTIDE SEQUENCE [LARGE SCALE GENOMIC DNA]</scope>
    <source>
        <tissue evidence="1">Leaves</tissue>
    </source>
</reference>
<organism evidence="1 2">
    <name type="scientific">Stylosanthes scabra</name>
    <dbReference type="NCBI Taxonomy" id="79078"/>
    <lineage>
        <taxon>Eukaryota</taxon>
        <taxon>Viridiplantae</taxon>
        <taxon>Streptophyta</taxon>
        <taxon>Embryophyta</taxon>
        <taxon>Tracheophyta</taxon>
        <taxon>Spermatophyta</taxon>
        <taxon>Magnoliopsida</taxon>
        <taxon>eudicotyledons</taxon>
        <taxon>Gunneridae</taxon>
        <taxon>Pentapetalae</taxon>
        <taxon>rosids</taxon>
        <taxon>fabids</taxon>
        <taxon>Fabales</taxon>
        <taxon>Fabaceae</taxon>
        <taxon>Papilionoideae</taxon>
        <taxon>50 kb inversion clade</taxon>
        <taxon>dalbergioids sensu lato</taxon>
        <taxon>Dalbergieae</taxon>
        <taxon>Pterocarpus clade</taxon>
        <taxon>Stylosanthes</taxon>
    </lineage>
</organism>
<comment type="caution">
    <text evidence="1">The sequence shown here is derived from an EMBL/GenBank/DDBJ whole genome shotgun (WGS) entry which is preliminary data.</text>
</comment>
<evidence type="ECO:0000313" key="2">
    <source>
        <dbReference type="Proteomes" id="UP001341840"/>
    </source>
</evidence>
<evidence type="ECO:0000313" key="1">
    <source>
        <dbReference type="EMBL" id="MED6182666.1"/>
    </source>
</evidence>
<keyword evidence="2" id="KW-1185">Reference proteome</keyword>
<accession>A0ABU6WCU8</accession>
<sequence length="91" mass="9938">MRIGETRFEPALLPSPRAVALPLRRHVGAVALTLRRRVSSLNRLRVSATAALLPPSPSPPSQSIYVVVASACEWESPSPVTGMLRFLVMNY</sequence>
<gene>
    <name evidence="1" type="ORF">PIB30_030745</name>
</gene>
<proteinExistence type="predicted"/>
<dbReference type="Proteomes" id="UP001341840">
    <property type="component" value="Unassembled WGS sequence"/>
</dbReference>